<keyword evidence="8 23" id="KW-0732">Signal</keyword>
<accession>A0A9N7MRW3</accession>
<feature type="chain" id="PRO_5040264481" description="non-specific serine/threonine protein kinase" evidence="23">
    <location>
        <begin position="21"/>
        <end position="935"/>
    </location>
</feature>
<evidence type="ECO:0000256" key="17">
    <source>
        <dbReference type="ARBA" id="ARBA00023180"/>
    </source>
</evidence>
<evidence type="ECO:0000256" key="8">
    <source>
        <dbReference type="ARBA" id="ARBA00022729"/>
    </source>
</evidence>
<evidence type="ECO:0000256" key="4">
    <source>
        <dbReference type="ARBA" id="ARBA00022527"/>
    </source>
</evidence>
<evidence type="ECO:0000256" key="9">
    <source>
        <dbReference type="ARBA" id="ARBA00022737"/>
    </source>
</evidence>
<keyword evidence="4" id="KW-0723">Serine/threonine-protein kinase</keyword>
<keyword evidence="9" id="KW-0677">Repeat</keyword>
<dbReference type="PROSITE" id="PS00108">
    <property type="entry name" value="PROTEIN_KINASE_ST"/>
    <property type="match status" value="1"/>
</dbReference>
<dbReference type="Pfam" id="PF13855">
    <property type="entry name" value="LRR_8"/>
    <property type="match status" value="1"/>
</dbReference>
<keyword evidence="16 25" id="KW-0675">Receptor</keyword>
<evidence type="ECO:0000256" key="11">
    <source>
        <dbReference type="ARBA" id="ARBA00022777"/>
    </source>
</evidence>
<evidence type="ECO:0000256" key="2">
    <source>
        <dbReference type="ARBA" id="ARBA00008684"/>
    </source>
</evidence>
<dbReference type="InterPro" id="IPR013210">
    <property type="entry name" value="LRR_N_plant-typ"/>
</dbReference>
<dbReference type="OrthoDB" id="1607253at2759"/>
<dbReference type="FunFam" id="3.30.200.20:FF:000226">
    <property type="entry name" value="receptor protein kinase TMK1"/>
    <property type="match status" value="1"/>
</dbReference>
<dbReference type="InterPro" id="IPR003591">
    <property type="entry name" value="Leu-rich_rpt_typical-subtyp"/>
</dbReference>
<dbReference type="InterPro" id="IPR052422">
    <property type="entry name" value="Auxin_Ser/Thr_Kinase"/>
</dbReference>
<dbReference type="GO" id="GO:0016020">
    <property type="term" value="C:membrane"/>
    <property type="evidence" value="ECO:0007669"/>
    <property type="project" value="UniProtKB-SubCell"/>
</dbReference>
<feature type="compositionally biased region" description="Low complexity" evidence="21">
    <location>
        <begin position="452"/>
        <end position="471"/>
    </location>
</feature>
<evidence type="ECO:0000256" key="22">
    <source>
        <dbReference type="SAM" id="Phobius"/>
    </source>
</evidence>
<dbReference type="InterPro" id="IPR017441">
    <property type="entry name" value="Protein_kinase_ATP_BS"/>
</dbReference>
<evidence type="ECO:0000256" key="18">
    <source>
        <dbReference type="ARBA" id="ARBA00047899"/>
    </source>
</evidence>
<evidence type="ECO:0000256" key="12">
    <source>
        <dbReference type="ARBA" id="ARBA00022840"/>
    </source>
</evidence>
<organism evidence="25 26">
    <name type="scientific">Striga hermonthica</name>
    <name type="common">Purple witchweed</name>
    <name type="synonym">Buchnera hermonthica</name>
    <dbReference type="NCBI Taxonomy" id="68872"/>
    <lineage>
        <taxon>Eukaryota</taxon>
        <taxon>Viridiplantae</taxon>
        <taxon>Streptophyta</taxon>
        <taxon>Embryophyta</taxon>
        <taxon>Tracheophyta</taxon>
        <taxon>Spermatophyta</taxon>
        <taxon>Magnoliopsida</taxon>
        <taxon>eudicotyledons</taxon>
        <taxon>Gunneridae</taxon>
        <taxon>Pentapetalae</taxon>
        <taxon>asterids</taxon>
        <taxon>lamiids</taxon>
        <taxon>Lamiales</taxon>
        <taxon>Orobanchaceae</taxon>
        <taxon>Buchnereae</taxon>
        <taxon>Striga</taxon>
    </lineage>
</organism>
<evidence type="ECO:0000256" key="6">
    <source>
        <dbReference type="ARBA" id="ARBA00022679"/>
    </source>
</evidence>
<dbReference type="PROSITE" id="PS50011">
    <property type="entry name" value="PROTEIN_KINASE_DOM"/>
    <property type="match status" value="1"/>
</dbReference>
<proteinExistence type="inferred from homology"/>
<dbReference type="SMART" id="SM00220">
    <property type="entry name" value="S_TKc"/>
    <property type="match status" value="1"/>
</dbReference>
<dbReference type="PANTHER" id="PTHR47986">
    <property type="entry name" value="OSJNBA0070M12.3 PROTEIN"/>
    <property type="match status" value="1"/>
</dbReference>
<feature type="signal peptide" evidence="23">
    <location>
        <begin position="1"/>
        <end position="20"/>
    </location>
</feature>
<evidence type="ECO:0000256" key="10">
    <source>
        <dbReference type="ARBA" id="ARBA00022741"/>
    </source>
</evidence>
<dbReference type="Pfam" id="PF07714">
    <property type="entry name" value="PK_Tyr_Ser-Thr"/>
    <property type="match status" value="1"/>
</dbReference>
<dbReference type="FunFam" id="1.10.510.10:FF:000198">
    <property type="entry name" value="receptor protein kinase TMK1"/>
    <property type="match status" value="1"/>
</dbReference>
<comment type="similarity">
    <text evidence="2">Belongs to the protein kinase superfamily. Ser/Thr protein kinase family.</text>
</comment>
<dbReference type="InterPro" id="IPR032675">
    <property type="entry name" value="LRR_dom_sf"/>
</dbReference>
<dbReference type="InterPro" id="IPR008271">
    <property type="entry name" value="Ser/Thr_kinase_AS"/>
</dbReference>
<dbReference type="InterPro" id="IPR001611">
    <property type="entry name" value="Leu-rich_rpt"/>
</dbReference>
<dbReference type="GO" id="GO:0005524">
    <property type="term" value="F:ATP binding"/>
    <property type="evidence" value="ECO:0007669"/>
    <property type="project" value="UniProtKB-UniRule"/>
</dbReference>
<dbReference type="GO" id="GO:0004674">
    <property type="term" value="F:protein serine/threonine kinase activity"/>
    <property type="evidence" value="ECO:0007669"/>
    <property type="project" value="UniProtKB-KW"/>
</dbReference>
<name>A0A9N7MRW3_STRHE</name>
<feature type="region of interest" description="Disordered" evidence="21">
    <location>
        <begin position="903"/>
        <end position="935"/>
    </location>
</feature>
<dbReference type="GO" id="GO:0051707">
    <property type="term" value="P:response to other organism"/>
    <property type="evidence" value="ECO:0007669"/>
    <property type="project" value="UniProtKB-ARBA"/>
</dbReference>
<evidence type="ECO:0000256" key="16">
    <source>
        <dbReference type="ARBA" id="ARBA00023170"/>
    </source>
</evidence>
<evidence type="ECO:0000256" key="19">
    <source>
        <dbReference type="ARBA" id="ARBA00048679"/>
    </source>
</evidence>
<feature type="compositionally biased region" description="Polar residues" evidence="21">
    <location>
        <begin position="903"/>
        <end position="920"/>
    </location>
</feature>
<keyword evidence="13 22" id="KW-1133">Transmembrane helix</keyword>
<comment type="caution">
    <text evidence="25">The sequence shown here is derived from an EMBL/GenBank/DDBJ whole genome shotgun (WGS) entry which is preliminary data.</text>
</comment>
<dbReference type="EMBL" id="CACSLK010008833">
    <property type="protein sequence ID" value="CAA0811521.1"/>
    <property type="molecule type" value="Genomic_DNA"/>
</dbReference>
<dbReference type="FunFam" id="3.80.10.10:FF:000129">
    <property type="entry name" value="Leucine-rich repeat receptor-like kinase"/>
    <property type="match status" value="1"/>
</dbReference>
<evidence type="ECO:0000259" key="24">
    <source>
        <dbReference type="PROSITE" id="PS50011"/>
    </source>
</evidence>
<dbReference type="SUPFAM" id="SSF52058">
    <property type="entry name" value="L domain-like"/>
    <property type="match status" value="1"/>
</dbReference>
<dbReference type="PROSITE" id="PS00107">
    <property type="entry name" value="PROTEIN_KINASE_ATP"/>
    <property type="match status" value="1"/>
</dbReference>
<sequence>MASRLVFFAFCSLLAAVGRAQSGDAAAMLDLRRNLNNSGLLGWSATDPCNWEYVHCINGRVVRIQIGNQNLRGTLPPSLNSLTSLQVLEVQGNQLTGSLPSLAGLSALQTLILSNNNFTSIPADFFDGMASLQDVYLDYNDLQAWSIPNSLRNASAMQTFSATSTNIIGPFPDFFGSDSFPSLTTLRLAFNNLEGPLPSTLASSSVQSLWLNGQKGTKLNGSLAILQNMTQLTEVWLHGNGFTGPLPDFSGLTQLQNLSLRDNSLTGPVPDSLVNMDSLKVVNLTNNLLQGKTPKFHDRVQVDISEDTNSFCLAEAGADCDARVNILLSVARDVGYPITLAENWKGNDPCVSWKGITCDNGNITVVNFHGLQLSGIISRNFSQIKSLETLILSNNNLTGTIPNELATLPHIAKLDVSNNQIYGHPPPFGPNVILITSNNPNFGKDAPPPSTPSGNGNSPGSHSSNSSSGNNIVGRSSTGVVVGSVVGGVCVLLFAGTLVFCLYRIKRKRSGKVQSPHAMIIHPRYSGSDDAVKITIAGSSINGGGLSETYSHMSSGSGDLHVVEAGNMAISIQVLRNVTNNFSEQNILGRGGFGTVYKGELHDGTKIAVKRMESGVMSEKGLDEFKSEIAVLTKVRHRHLVALLGYCLDGNERLLVYEYMPQGTLSRFLFDWKEEGLKPLEWTRRLTIALDVARGVEYLHGLAQQSFIHRDLKPSNILLGDDMRAKVADFGLVRLAPDGKNSVATRLAGTFGYLAPEYAVTGRVTTKIDVFSFGVILMEAITGRKALDQNLQDDQQHLVPWFRRMLINKETFRKAIDPTLDLDDDTLASISTVAELAGHCTAREPHQRPDMGHAVNVLSGLAELWKPSEPADPDDVYGIDYDMTLPQALKKWQALEGDSGFDASSSYIGSGDNTQTSIPTRPSGFADSFTSADGR</sequence>
<evidence type="ECO:0000256" key="20">
    <source>
        <dbReference type="PROSITE-ProRule" id="PRU10141"/>
    </source>
</evidence>
<keyword evidence="12 20" id="KW-0067">ATP-binding</keyword>
<comment type="catalytic activity">
    <reaction evidence="18">
        <text>L-threonyl-[protein] + ATP = O-phospho-L-threonyl-[protein] + ADP + H(+)</text>
        <dbReference type="Rhea" id="RHEA:46608"/>
        <dbReference type="Rhea" id="RHEA-COMP:11060"/>
        <dbReference type="Rhea" id="RHEA-COMP:11605"/>
        <dbReference type="ChEBI" id="CHEBI:15378"/>
        <dbReference type="ChEBI" id="CHEBI:30013"/>
        <dbReference type="ChEBI" id="CHEBI:30616"/>
        <dbReference type="ChEBI" id="CHEBI:61977"/>
        <dbReference type="ChEBI" id="CHEBI:456216"/>
        <dbReference type="EC" id="2.7.11.1"/>
    </reaction>
</comment>
<keyword evidence="14 22" id="KW-0472">Membrane</keyword>
<reference evidence="25" key="1">
    <citation type="submission" date="2019-12" db="EMBL/GenBank/DDBJ databases">
        <authorList>
            <person name="Scholes J."/>
        </authorList>
    </citation>
    <scope>NUCLEOTIDE SEQUENCE</scope>
</reference>
<feature type="region of interest" description="Disordered" evidence="21">
    <location>
        <begin position="439"/>
        <end position="471"/>
    </location>
</feature>
<comment type="catalytic activity">
    <reaction evidence="19">
        <text>L-seryl-[protein] + ATP = O-phospho-L-seryl-[protein] + ADP + H(+)</text>
        <dbReference type="Rhea" id="RHEA:17989"/>
        <dbReference type="Rhea" id="RHEA-COMP:9863"/>
        <dbReference type="Rhea" id="RHEA-COMP:11604"/>
        <dbReference type="ChEBI" id="CHEBI:15378"/>
        <dbReference type="ChEBI" id="CHEBI:29999"/>
        <dbReference type="ChEBI" id="CHEBI:30616"/>
        <dbReference type="ChEBI" id="CHEBI:83421"/>
        <dbReference type="ChEBI" id="CHEBI:456216"/>
        <dbReference type="EC" id="2.7.11.1"/>
    </reaction>
</comment>
<keyword evidence="6" id="KW-0808">Transferase</keyword>
<dbReference type="InterPro" id="IPR001245">
    <property type="entry name" value="Ser-Thr/Tyr_kinase_cat_dom"/>
</dbReference>
<dbReference type="Gene3D" id="1.10.510.10">
    <property type="entry name" value="Transferase(Phosphotransferase) domain 1"/>
    <property type="match status" value="1"/>
</dbReference>
<dbReference type="InterPro" id="IPR011009">
    <property type="entry name" value="Kinase-like_dom_sf"/>
</dbReference>
<evidence type="ECO:0000256" key="13">
    <source>
        <dbReference type="ARBA" id="ARBA00022989"/>
    </source>
</evidence>
<evidence type="ECO:0000256" key="3">
    <source>
        <dbReference type="ARBA" id="ARBA00012513"/>
    </source>
</evidence>
<keyword evidence="11 25" id="KW-0418">Kinase</keyword>
<keyword evidence="26" id="KW-1185">Reference proteome</keyword>
<evidence type="ECO:0000256" key="23">
    <source>
        <dbReference type="SAM" id="SignalP"/>
    </source>
</evidence>
<dbReference type="AlphaFoldDB" id="A0A9N7MRW3"/>
<dbReference type="SMART" id="SM00369">
    <property type="entry name" value="LRR_TYP"/>
    <property type="match status" value="6"/>
</dbReference>
<comment type="subcellular location">
    <subcellularLocation>
        <location evidence="1">Membrane</location>
        <topology evidence="1">Single-pass membrane protein</topology>
    </subcellularLocation>
</comment>
<feature type="domain" description="Protein kinase" evidence="24">
    <location>
        <begin position="582"/>
        <end position="861"/>
    </location>
</feature>
<evidence type="ECO:0000256" key="5">
    <source>
        <dbReference type="ARBA" id="ARBA00022614"/>
    </source>
</evidence>
<feature type="transmembrane region" description="Helical" evidence="22">
    <location>
        <begin position="480"/>
        <end position="503"/>
    </location>
</feature>
<evidence type="ECO:0000256" key="7">
    <source>
        <dbReference type="ARBA" id="ARBA00022692"/>
    </source>
</evidence>
<dbReference type="CDD" id="cd14066">
    <property type="entry name" value="STKc_IRAK"/>
    <property type="match status" value="1"/>
</dbReference>
<keyword evidence="15" id="KW-1015">Disulfide bond</keyword>
<evidence type="ECO:0000256" key="1">
    <source>
        <dbReference type="ARBA" id="ARBA00004167"/>
    </source>
</evidence>
<dbReference type="PANTHER" id="PTHR47986:SF34">
    <property type="entry name" value="RECEPTOR-LIKE KINASE TMK2"/>
    <property type="match status" value="1"/>
</dbReference>
<evidence type="ECO:0000313" key="26">
    <source>
        <dbReference type="Proteomes" id="UP001153555"/>
    </source>
</evidence>
<dbReference type="Pfam" id="PF08263">
    <property type="entry name" value="LRRNT_2"/>
    <property type="match status" value="2"/>
</dbReference>
<evidence type="ECO:0000256" key="15">
    <source>
        <dbReference type="ARBA" id="ARBA00023157"/>
    </source>
</evidence>
<protein>
    <recommendedName>
        <fullName evidence="3">non-specific serine/threonine protein kinase</fullName>
        <ecNumber evidence="3">2.7.11.1</ecNumber>
    </recommendedName>
</protein>
<evidence type="ECO:0000256" key="21">
    <source>
        <dbReference type="SAM" id="MobiDB-lite"/>
    </source>
</evidence>
<keyword evidence="7 22" id="KW-0812">Transmembrane</keyword>
<dbReference type="Gene3D" id="3.30.200.20">
    <property type="entry name" value="Phosphorylase Kinase, domain 1"/>
    <property type="match status" value="1"/>
</dbReference>
<dbReference type="Pfam" id="PF00560">
    <property type="entry name" value="LRR_1"/>
    <property type="match status" value="3"/>
</dbReference>
<dbReference type="SUPFAM" id="SSF56112">
    <property type="entry name" value="Protein kinase-like (PK-like)"/>
    <property type="match status" value="1"/>
</dbReference>
<keyword evidence="10 20" id="KW-0547">Nucleotide-binding</keyword>
<dbReference type="Proteomes" id="UP001153555">
    <property type="component" value="Unassembled WGS sequence"/>
</dbReference>
<keyword evidence="5" id="KW-0433">Leucine-rich repeat</keyword>
<feature type="binding site" evidence="20">
    <location>
        <position position="610"/>
    </location>
    <ligand>
        <name>ATP</name>
        <dbReference type="ChEBI" id="CHEBI:30616"/>
    </ligand>
</feature>
<dbReference type="GO" id="GO:0006952">
    <property type="term" value="P:defense response"/>
    <property type="evidence" value="ECO:0007669"/>
    <property type="project" value="UniProtKB-ARBA"/>
</dbReference>
<dbReference type="InterPro" id="IPR000719">
    <property type="entry name" value="Prot_kinase_dom"/>
</dbReference>
<dbReference type="FunFam" id="3.80.10.10:FF:000190">
    <property type="entry name" value="Receptor-like kinase TMK4"/>
    <property type="match status" value="1"/>
</dbReference>
<keyword evidence="17" id="KW-0325">Glycoprotein</keyword>
<dbReference type="PROSITE" id="PS51450">
    <property type="entry name" value="LRR"/>
    <property type="match status" value="2"/>
</dbReference>
<dbReference type="Gene3D" id="3.80.10.10">
    <property type="entry name" value="Ribonuclease Inhibitor"/>
    <property type="match status" value="2"/>
</dbReference>
<gene>
    <name evidence="25" type="ORF">SHERM_12577</name>
</gene>
<evidence type="ECO:0000256" key="14">
    <source>
        <dbReference type="ARBA" id="ARBA00023136"/>
    </source>
</evidence>
<evidence type="ECO:0000313" key="25">
    <source>
        <dbReference type="EMBL" id="CAA0811521.1"/>
    </source>
</evidence>
<dbReference type="EC" id="2.7.11.1" evidence="3"/>